<organism evidence="1 2">
    <name type="scientific">Symbiodinium natans</name>
    <dbReference type="NCBI Taxonomy" id="878477"/>
    <lineage>
        <taxon>Eukaryota</taxon>
        <taxon>Sar</taxon>
        <taxon>Alveolata</taxon>
        <taxon>Dinophyceae</taxon>
        <taxon>Suessiales</taxon>
        <taxon>Symbiodiniaceae</taxon>
        <taxon>Symbiodinium</taxon>
    </lineage>
</organism>
<dbReference type="Gene3D" id="3.30.830.10">
    <property type="entry name" value="Metalloenzyme, LuxS/M16 peptidase-like"/>
    <property type="match status" value="1"/>
</dbReference>
<protein>
    <submittedName>
        <fullName evidence="1">Nrd1 protein</fullName>
    </submittedName>
</protein>
<dbReference type="EMBL" id="CAJNDS010000472">
    <property type="protein sequence ID" value="CAE7209555.1"/>
    <property type="molecule type" value="Genomic_DNA"/>
</dbReference>
<reference evidence="1" key="1">
    <citation type="submission" date="2021-02" db="EMBL/GenBank/DDBJ databases">
        <authorList>
            <person name="Dougan E. K."/>
            <person name="Rhodes N."/>
            <person name="Thang M."/>
            <person name="Chan C."/>
        </authorList>
    </citation>
    <scope>NUCLEOTIDE SEQUENCE</scope>
</reference>
<comment type="caution">
    <text evidence="1">The sequence shown here is derived from an EMBL/GenBank/DDBJ whole genome shotgun (WGS) entry which is preliminary data.</text>
</comment>
<dbReference type="AlphaFoldDB" id="A0A812JKG0"/>
<evidence type="ECO:0000313" key="2">
    <source>
        <dbReference type="Proteomes" id="UP000604046"/>
    </source>
</evidence>
<accession>A0A812JKG0</accession>
<evidence type="ECO:0000313" key="1">
    <source>
        <dbReference type="EMBL" id="CAE7209555.1"/>
    </source>
</evidence>
<name>A0A812JKG0_9DINO</name>
<dbReference type="Proteomes" id="UP000604046">
    <property type="component" value="Unassembled WGS sequence"/>
</dbReference>
<proteinExistence type="predicted"/>
<keyword evidence="2" id="KW-1185">Reference proteome</keyword>
<gene>
    <name evidence="1" type="primary">Nrd1</name>
    <name evidence="1" type="ORF">SNAT2548_LOCUS6924</name>
</gene>
<sequence length="140" mass="15558">MRQWPTSKFEGHIVGLAGRWLEPKRTLGETHGSCWTEISFGFPVFDRAERETAILGSLKPEELLNLFEMHLAPGGSGRACAVTAVVPWAVGEVHINELCESVSKFHLTVSTVTCEHDFHSRSRFHQRRDGSAVQASSKVV</sequence>